<evidence type="ECO:0000313" key="8">
    <source>
        <dbReference type="EMBL" id="QHU07242.1"/>
    </source>
</evidence>
<reference evidence="8" key="1">
    <citation type="journal article" date="2020" name="Nature">
        <title>Giant virus diversity and host interactions through global metagenomics.</title>
        <authorList>
            <person name="Schulz F."/>
            <person name="Roux S."/>
            <person name="Paez-Espino D."/>
            <person name="Jungbluth S."/>
            <person name="Walsh D.A."/>
            <person name="Denef V.J."/>
            <person name="McMahon K.D."/>
            <person name="Konstantinidis K.T."/>
            <person name="Eloe-Fadrosh E.A."/>
            <person name="Kyrpides N.C."/>
            <person name="Woyke T."/>
        </authorList>
    </citation>
    <scope>NUCLEOTIDE SEQUENCE</scope>
    <source>
        <strain evidence="8">GVMAG-S-1040241-154</strain>
    </source>
</reference>
<dbReference type="GO" id="GO:0006265">
    <property type="term" value="P:DNA topological change"/>
    <property type="evidence" value="ECO:0007669"/>
    <property type="project" value="InterPro"/>
</dbReference>
<dbReference type="EC" id="5.6.2.1" evidence="3"/>
<proteinExistence type="inferred from homology"/>
<dbReference type="InterPro" id="IPR051062">
    <property type="entry name" value="Topoisomerase_IB"/>
</dbReference>
<feature type="domain" description="DNA topoisomerase I catalytic core eukaryotic-type" evidence="7">
    <location>
        <begin position="45"/>
        <end position="223"/>
    </location>
</feature>
<dbReference type="Gene3D" id="3.90.15.10">
    <property type="entry name" value="Topoisomerase I, Chain A, domain 3"/>
    <property type="match status" value="1"/>
</dbReference>
<dbReference type="InterPro" id="IPR011010">
    <property type="entry name" value="DNA_brk_join_enz"/>
</dbReference>
<sequence length="247" mass="29168">MGIKIPPAYKNVYIYPEGKNKKILAYGFDEKNRKQVIYNPEYVKSQHQKKYNKILKLNKIFKIIKDDVNNNINVSTKYDKNYEISIIIYFIINCGFRIGNEKYKCENNSFGITTLQYNHLKFSKNKLIIDFIGKKGVRNISECSNIKIINYLKKNKKNYNNDDKIFKCSSNDVNNFLKEYNPKITSKDLRTWNANNMLLEFIKLPEIKNSKNPIKKAIEKVSEKLHNSYHICLKSYINPILIDKLKN</sequence>
<evidence type="ECO:0000256" key="5">
    <source>
        <dbReference type="ARBA" id="ARBA00023125"/>
    </source>
</evidence>
<dbReference type="InterPro" id="IPR001631">
    <property type="entry name" value="TopoI"/>
</dbReference>
<dbReference type="EMBL" id="MN740684">
    <property type="protein sequence ID" value="QHU07242.1"/>
    <property type="molecule type" value="Genomic_DNA"/>
</dbReference>
<dbReference type="GO" id="GO:0003917">
    <property type="term" value="F:DNA topoisomerase type I (single strand cut, ATP-independent) activity"/>
    <property type="evidence" value="ECO:0007669"/>
    <property type="project" value="UniProtKB-EC"/>
</dbReference>
<dbReference type="GO" id="GO:0003677">
    <property type="term" value="F:DNA binding"/>
    <property type="evidence" value="ECO:0007669"/>
    <property type="project" value="UniProtKB-KW"/>
</dbReference>
<dbReference type="SUPFAM" id="SSF55869">
    <property type="entry name" value="DNA topoisomerase I domain"/>
    <property type="match status" value="1"/>
</dbReference>
<evidence type="ECO:0000259" key="7">
    <source>
        <dbReference type="Pfam" id="PF01028"/>
    </source>
</evidence>
<dbReference type="Pfam" id="PF01028">
    <property type="entry name" value="Topoisom_I"/>
    <property type="match status" value="1"/>
</dbReference>
<evidence type="ECO:0000256" key="1">
    <source>
        <dbReference type="ARBA" id="ARBA00000213"/>
    </source>
</evidence>
<dbReference type="PANTHER" id="PTHR10290:SF3">
    <property type="entry name" value="DNA TOPOISOMERASE 1"/>
    <property type="match status" value="1"/>
</dbReference>
<dbReference type="Gene3D" id="3.30.66.10">
    <property type="entry name" value="DNA topoisomerase I domain"/>
    <property type="match status" value="1"/>
</dbReference>
<evidence type="ECO:0000256" key="6">
    <source>
        <dbReference type="ARBA" id="ARBA00023235"/>
    </source>
</evidence>
<comment type="similarity">
    <text evidence="2">Belongs to the type IB topoisomerase family.</text>
</comment>
<protein>
    <recommendedName>
        <fullName evidence="3">DNA topoisomerase</fullName>
        <ecNumber evidence="3">5.6.2.1</ecNumber>
    </recommendedName>
</protein>
<dbReference type="PROSITE" id="PS52038">
    <property type="entry name" value="TOPO_IB_2"/>
    <property type="match status" value="1"/>
</dbReference>
<dbReference type="InterPro" id="IPR035447">
    <property type="entry name" value="DNA_topo_I_N_sf"/>
</dbReference>
<dbReference type="PRINTS" id="PR00416">
    <property type="entry name" value="EUTPISMRASEI"/>
</dbReference>
<keyword evidence="4" id="KW-0799">Topoisomerase</keyword>
<keyword evidence="5" id="KW-0238">DNA-binding</keyword>
<dbReference type="SUPFAM" id="SSF56349">
    <property type="entry name" value="DNA breaking-rejoining enzymes"/>
    <property type="match status" value="1"/>
</dbReference>
<dbReference type="InterPro" id="IPR014711">
    <property type="entry name" value="TopoI_cat_a-hlx-sub_euk"/>
</dbReference>
<evidence type="ECO:0000256" key="3">
    <source>
        <dbReference type="ARBA" id="ARBA00012891"/>
    </source>
</evidence>
<comment type="catalytic activity">
    <reaction evidence="1">
        <text>ATP-independent breakage of single-stranded DNA, followed by passage and rejoining.</text>
        <dbReference type="EC" id="5.6.2.1"/>
    </reaction>
</comment>
<organism evidence="8">
    <name type="scientific">viral metagenome</name>
    <dbReference type="NCBI Taxonomy" id="1070528"/>
    <lineage>
        <taxon>unclassified sequences</taxon>
        <taxon>metagenomes</taxon>
        <taxon>organismal metagenomes</taxon>
    </lineage>
</organism>
<evidence type="ECO:0000256" key="4">
    <source>
        <dbReference type="ARBA" id="ARBA00023029"/>
    </source>
</evidence>
<accession>A0A6C0JNE1</accession>
<dbReference type="AlphaFoldDB" id="A0A6C0JNE1"/>
<dbReference type="InterPro" id="IPR013500">
    <property type="entry name" value="TopoI_cat_euk"/>
</dbReference>
<keyword evidence="6" id="KW-0413">Isomerase</keyword>
<name>A0A6C0JNE1_9ZZZZ</name>
<evidence type="ECO:0000256" key="2">
    <source>
        <dbReference type="ARBA" id="ARBA00006645"/>
    </source>
</evidence>
<dbReference type="PANTHER" id="PTHR10290">
    <property type="entry name" value="DNA TOPOISOMERASE I"/>
    <property type="match status" value="1"/>
</dbReference>